<evidence type="ECO:0000256" key="1">
    <source>
        <dbReference type="ARBA" id="ARBA00004651"/>
    </source>
</evidence>
<protein>
    <submittedName>
        <fullName evidence="8">Putative polyamine transporter 1</fullName>
    </submittedName>
</protein>
<sequence>MTWKWLILAPLANNDLTPEMLNFPYAGGGSEIDPFICEFIPDDPGNPQNWTRLRRWTICLAAAGTIFVVSFCSSTYTGAEAGLMAEFGVSKDVANLGLSLSQMVGTLALLSAFNFGAAKANGISALLACRVLGSIFGSSPMTNAGGVVADLFSAGPFMGPVFGPIVGGFAGMYAWWRWVMRIMAIVSSVLWIAATVLIPDDKYRYRKLQREAIARKEMGAAPETRLPPAIIGSVLMPVSLFWFSWTNGPEVHWVVSIIASAPFGAGMFLVFHSLMQYLVDSYTIYAASVIAASGILRNLFGAAFPTFTVKMYQNLGIHWASSVPAFLALACMPSHVASLACP</sequence>
<keyword evidence="2" id="KW-0813">Transport</keyword>
<evidence type="ECO:0000313" key="8">
    <source>
        <dbReference type="EMBL" id="KDN70345.1"/>
    </source>
</evidence>
<feature type="transmembrane region" description="Helical" evidence="7">
    <location>
        <begin position="226"/>
        <end position="245"/>
    </location>
</feature>
<comment type="caution">
    <text evidence="8">The sequence shown here is derived from an EMBL/GenBank/DDBJ whole genome shotgun (WGS) entry which is preliminary data.</text>
</comment>
<comment type="subcellular location">
    <subcellularLocation>
        <location evidence="1">Cell membrane</location>
        <topology evidence="1">Multi-pass membrane protein</topology>
    </subcellularLocation>
</comment>
<feature type="transmembrane region" description="Helical" evidence="7">
    <location>
        <begin position="283"/>
        <end position="304"/>
    </location>
</feature>
<dbReference type="EMBL" id="JMSE01000357">
    <property type="protein sequence ID" value="KDN70345.1"/>
    <property type="molecule type" value="Genomic_DNA"/>
</dbReference>
<evidence type="ECO:0000256" key="7">
    <source>
        <dbReference type="SAM" id="Phobius"/>
    </source>
</evidence>
<dbReference type="PANTHER" id="PTHR23502">
    <property type="entry name" value="MAJOR FACILITATOR SUPERFAMILY"/>
    <property type="match status" value="1"/>
</dbReference>
<accession>A0A066XWK6</accession>
<evidence type="ECO:0000256" key="4">
    <source>
        <dbReference type="ARBA" id="ARBA00022692"/>
    </source>
</evidence>
<evidence type="ECO:0000256" key="2">
    <source>
        <dbReference type="ARBA" id="ARBA00022448"/>
    </source>
</evidence>
<dbReference type="HOGENOM" id="CLU_811360_0_0_1"/>
<keyword evidence="9" id="KW-1185">Reference proteome</keyword>
<reference evidence="9" key="1">
    <citation type="journal article" date="2014" name="Genome Announc.">
        <title>Draft genome sequence of Colletotrichum sublineola, a destructive pathogen of cultivated sorghum.</title>
        <authorList>
            <person name="Baroncelli R."/>
            <person name="Sanz-Martin J.M."/>
            <person name="Rech G.E."/>
            <person name="Sukno S.A."/>
            <person name="Thon M.R."/>
        </authorList>
    </citation>
    <scope>NUCLEOTIDE SEQUENCE [LARGE SCALE GENOMIC DNA]</scope>
    <source>
        <strain evidence="9">TX430BB</strain>
    </source>
</reference>
<dbReference type="eggNOG" id="KOG0255">
    <property type="taxonomic scope" value="Eukaryota"/>
</dbReference>
<dbReference type="OrthoDB" id="446368at2759"/>
<dbReference type="Proteomes" id="UP000027238">
    <property type="component" value="Unassembled WGS sequence"/>
</dbReference>
<evidence type="ECO:0000256" key="6">
    <source>
        <dbReference type="ARBA" id="ARBA00023136"/>
    </source>
</evidence>
<dbReference type="STRING" id="1173701.A0A066XWK6"/>
<dbReference type="AlphaFoldDB" id="A0A066XWK6"/>
<keyword evidence="6 7" id="KW-0472">Membrane</keyword>
<feature type="transmembrane region" description="Helical" evidence="7">
    <location>
        <begin position="157"/>
        <end position="176"/>
    </location>
</feature>
<keyword evidence="5 7" id="KW-1133">Transmembrane helix</keyword>
<feature type="transmembrane region" description="Helical" evidence="7">
    <location>
        <begin position="316"/>
        <end position="341"/>
    </location>
</feature>
<organism evidence="8 9">
    <name type="scientific">Colletotrichum sublineola</name>
    <name type="common">Sorghum anthracnose fungus</name>
    <dbReference type="NCBI Taxonomy" id="1173701"/>
    <lineage>
        <taxon>Eukaryota</taxon>
        <taxon>Fungi</taxon>
        <taxon>Dikarya</taxon>
        <taxon>Ascomycota</taxon>
        <taxon>Pezizomycotina</taxon>
        <taxon>Sordariomycetes</taxon>
        <taxon>Hypocreomycetidae</taxon>
        <taxon>Glomerellales</taxon>
        <taxon>Glomerellaceae</taxon>
        <taxon>Colletotrichum</taxon>
        <taxon>Colletotrichum graminicola species complex</taxon>
    </lineage>
</organism>
<evidence type="ECO:0000256" key="5">
    <source>
        <dbReference type="ARBA" id="ARBA00022989"/>
    </source>
</evidence>
<evidence type="ECO:0000313" key="9">
    <source>
        <dbReference type="Proteomes" id="UP000027238"/>
    </source>
</evidence>
<dbReference type="SUPFAM" id="SSF103473">
    <property type="entry name" value="MFS general substrate transporter"/>
    <property type="match status" value="1"/>
</dbReference>
<dbReference type="PANTHER" id="PTHR23502:SF186">
    <property type="entry name" value="MAJOR FACILITATOR SUPERFAMILY (MFS) PROFILE DOMAIN-CONTAINING PROTEIN"/>
    <property type="match status" value="1"/>
</dbReference>
<feature type="transmembrane region" description="Helical" evidence="7">
    <location>
        <begin position="182"/>
        <end position="200"/>
    </location>
</feature>
<dbReference type="InterPro" id="IPR036259">
    <property type="entry name" value="MFS_trans_sf"/>
</dbReference>
<dbReference type="GO" id="GO:0005886">
    <property type="term" value="C:plasma membrane"/>
    <property type="evidence" value="ECO:0007669"/>
    <property type="project" value="UniProtKB-SubCell"/>
</dbReference>
<feature type="transmembrane region" description="Helical" evidence="7">
    <location>
        <begin position="96"/>
        <end position="117"/>
    </location>
</feature>
<evidence type="ECO:0000256" key="3">
    <source>
        <dbReference type="ARBA" id="ARBA00022475"/>
    </source>
</evidence>
<feature type="transmembrane region" description="Helical" evidence="7">
    <location>
        <begin position="56"/>
        <end position="76"/>
    </location>
</feature>
<keyword evidence="4 7" id="KW-0812">Transmembrane</keyword>
<dbReference type="GO" id="GO:0022857">
    <property type="term" value="F:transmembrane transporter activity"/>
    <property type="evidence" value="ECO:0007669"/>
    <property type="project" value="TreeGrafter"/>
</dbReference>
<keyword evidence="3" id="KW-1003">Cell membrane</keyword>
<feature type="transmembrane region" description="Helical" evidence="7">
    <location>
        <begin position="251"/>
        <end position="271"/>
    </location>
</feature>
<dbReference type="Gene3D" id="1.20.1250.20">
    <property type="entry name" value="MFS general substrate transporter like domains"/>
    <property type="match status" value="1"/>
</dbReference>
<proteinExistence type="predicted"/>
<gene>
    <name evidence="8" type="ORF">CSUB01_08399</name>
</gene>
<name>A0A066XWK6_COLSU</name>